<dbReference type="InterPro" id="IPR036249">
    <property type="entry name" value="Thioredoxin-like_sf"/>
</dbReference>
<feature type="domain" description="Thioredoxin" evidence="3">
    <location>
        <begin position="44"/>
        <end position="220"/>
    </location>
</feature>
<dbReference type="SUPFAM" id="SSF52833">
    <property type="entry name" value="Thioredoxin-like"/>
    <property type="match status" value="1"/>
</dbReference>
<reference evidence="4" key="1">
    <citation type="submission" date="2022-04" db="EMBL/GenBank/DDBJ databases">
        <title>Whole genome sequence of Sphaerotilus sp. FB-5.</title>
        <authorList>
            <person name="Takeda M."/>
            <person name="Narihara S."/>
            <person name="Akimoto M."/>
            <person name="Akimoto R."/>
            <person name="Nishiyashiki S."/>
            <person name="Murakami T."/>
        </authorList>
    </citation>
    <scope>NUCLEOTIDE SEQUENCE</scope>
    <source>
        <strain evidence="4">FB-5</strain>
    </source>
</reference>
<accession>A0ABN6PV61</accession>
<dbReference type="CDD" id="cd02968">
    <property type="entry name" value="SCO"/>
    <property type="match status" value="1"/>
</dbReference>
<evidence type="ECO:0000259" key="3">
    <source>
        <dbReference type="PROSITE" id="PS51352"/>
    </source>
</evidence>
<dbReference type="InterPro" id="IPR013766">
    <property type="entry name" value="Thioredoxin_domain"/>
</dbReference>
<evidence type="ECO:0000313" key="5">
    <source>
        <dbReference type="Proteomes" id="UP001057498"/>
    </source>
</evidence>
<dbReference type="PROSITE" id="PS51352">
    <property type="entry name" value="THIOREDOXIN_2"/>
    <property type="match status" value="1"/>
</dbReference>
<dbReference type="Proteomes" id="UP001057498">
    <property type="component" value="Chromosome"/>
</dbReference>
<keyword evidence="2" id="KW-0186">Copper</keyword>
<name>A0ABN6PV61_9BURK</name>
<comment type="similarity">
    <text evidence="1">Belongs to the SCO1/2 family.</text>
</comment>
<proteinExistence type="inferred from homology"/>
<gene>
    <name evidence="4" type="ORF">CATMQ487_49390</name>
</gene>
<dbReference type="InterPro" id="IPR003782">
    <property type="entry name" value="SCO1/SenC"/>
</dbReference>
<evidence type="ECO:0000256" key="2">
    <source>
        <dbReference type="ARBA" id="ARBA00023008"/>
    </source>
</evidence>
<dbReference type="EMBL" id="AP025730">
    <property type="protein sequence ID" value="BDI07969.1"/>
    <property type="molecule type" value="Genomic_DNA"/>
</dbReference>
<sequence length="223" mass="24307">MTLPLQDALLAPVVTAAPTADRFRRLWLITGLLAGAALLPGCDRLGAPKASPFKSLDISGATYARELNLRDPDGRRRSLGELKGKLAVVFFGYTQCPDVCPTTLTNLAEAQRLLGADGDKLVGVFVSVDPERDRPELLKSYVGSFNPNWLGLWGTADEVAAAAKEFKVFYRKVPGKTESSYTVDHTAASYVYDTQGRIRLYVRHATPPAELAADLKKLLDEAR</sequence>
<dbReference type="Pfam" id="PF02630">
    <property type="entry name" value="SCO1-SenC"/>
    <property type="match status" value="1"/>
</dbReference>
<evidence type="ECO:0000313" key="4">
    <source>
        <dbReference type="EMBL" id="BDI07969.1"/>
    </source>
</evidence>
<keyword evidence="4" id="KW-0449">Lipoprotein</keyword>
<evidence type="ECO:0000256" key="1">
    <source>
        <dbReference type="ARBA" id="ARBA00010996"/>
    </source>
</evidence>
<organism evidence="4 5">
    <name type="scientific">Sphaerotilus microaerophilus</name>
    <dbReference type="NCBI Taxonomy" id="2914710"/>
    <lineage>
        <taxon>Bacteria</taxon>
        <taxon>Pseudomonadati</taxon>
        <taxon>Pseudomonadota</taxon>
        <taxon>Betaproteobacteria</taxon>
        <taxon>Burkholderiales</taxon>
        <taxon>Sphaerotilaceae</taxon>
        <taxon>Sphaerotilus</taxon>
    </lineage>
</organism>
<dbReference type="Gene3D" id="3.40.30.10">
    <property type="entry name" value="Glutaredoxin"/>
    <property type="match status" value="1"/>
</dbReference>
<dbReference type="PANTHER" id="PTHR12151">
    <property type="entry name" value="ELECTRON TRANSPORT PROTIN SCO1/SENC FAMILY MEMBER"/>
    <property type="match status" value="1"/>
</dbReference>
<protein>
    <submittedName>
        <fullName evidence="4">Lipoprotein</fullName>
    </submittedName>
</protein>
<keyword evidence="5" id="KW-1185">Reference proteome</keyword>
<dbReference type="PANTHER" id="PTHR12151:SF25">
    <property type="entry name" value="LINALOOL DEHYDRATASE_ISOMERASE DOMAIN-CONTAINING PROTEIN"/>
    <property type="match status" value="1"/>
</dbReference>